<dbReference type="OrthoDB" id="9810734at2"/>
<dbReference type="Gene3D" id="3.40.50.720">
    <property type="entry name" value="NAD(P)-binding Rossmann-like Domain"/>
    <property type="match status" value="1"/>
</dbReference>
<organism evidence="3 4">
    <name type="scientific">BD1-7 clade bacterium</name>
    <dbReference type="NCBI Taxonomy" id="2029982"/>
    <lineage>
        <taxon>Bacteria</taxon>
        <taxon>Pseudomonadati</taxon>
        <taxon>Pseudomonadota</taxon>
        <taxon>Gammaproteobacteria</taxon>
        <taxon>Cellvibrionales</taxon>
        <taxon>Spongiibacteraceae</taxon>
        <taxon>BD1-7 clade</taxon>
    </lineage>
</organism>
<evidence type="ECO:0000256" key="2">
    <source>
        <dbReference type="ARBA" id="ARBA00023002"/>
    </source>
</evidence>
<dbReference type="InterPro" id="IPR002347">
    <property type="entry name" value="SDR_fam"/>
</dbReference>
<accession>A0A5S9NME8</accession>
<name>A0A5S9NME8_9GAMM</name>
<dbReference type="Proteomes" id="UP000434580">
    <property type="component" value="Unassembled WGS sequence"/>
</dbReference>
<dbReference type="InterPro" id="IPR036291">
    <property type="entry name" value="NAD(P)-bd_dom_sf"/>
</dbReference>
<reference evidence="3 4" key="1">
    <citation type="submission" date="2019-11" db="EMBL/GenBank/DDBJ databases">
        <authorList>
            <person name="Holert J."/>
        </authorList>
    </citation>
    <scope>NUCLEOTIDE SEQUENCE [LARGE SCALE GENOMIC DNA]</scope>
    <source>
        <strain evidence="3">BC5_2</strain>
    </source>
</reference>
<dbReference type="PIRSF" id="PIRSF000126">
    <property type="entry name" value="11-beta-HSD1"/>
    <property type="match status" value="1"/>
</dbReference>
<evidence type="ECO:0000313" key="3">
    <source>
        <dbReference type="EMBL" id="CAA0094268.1"/>
    </source>
</evidence>
<gene>
    <name evidence="3" type="ORF">DPBNPPHM_03185</name>
</gene>
<protein>
    <submittedName>
        <fullName evidence="3">Putative oxidoreductase</fullName>
        <ecNumber evidence="3">1.-.-.-</ecNumber>
    </submittedName>
</protein>
<evidence type="ECO:0000313" key="4">
    <source>
        <dbReference type="Proteomes" id="UP000434580"/>
    </source>
</evidence>
<comment type="similarity">
    <text evidence="1">Belongs to the short-chain dehydrogenases/reductases (SDR) family.</text>
</comment>
<dbReference type="EMBL" id="CACSII010000003">
    <property type="protein sequence ID" value="CAA0094268.1"/>
    <property type="molecule type" value="Genomic_DNA"/>
</dbReference>
<dbReference type="PRINTS" id="PR00081">
    <property type="entry name" value="GDHRDH"/>
</dbReference>
<sequence>MTDTRLQSYGSKALVTGASSGIGKAFSEHLAAAGFDLILVARRESLLTELANDLTRQYPIQCSVFSIDLGETSDIARLITYAQTQDIGLLILNAGFGYKGCFEEQDYAQLNAMLQVNLMAPTQITHALLPRMKQRQRAGIILTGSIEGEAPFPYSSAYAASKAYIHGLGNSLYAECLDDGVDVLVLSPGSTDTDAPISQGISRDQLVGIMRPETVAAQALQQLGKRPLWITGMHNRLFIKILRWLPRKAASILAGKGMKKAIEASR</sequence>
<evidence type="ECO:0000256" key="1">
    <source>
        <dbReference type="ARBA" id="ARBA00006484"/>
    </source>
</evidence>
<dbReference type="GO" id="GO:0016491">
    <property type="term" value="F:oxidoreductase activity"/>
    <property type="evidence" value="ECO:0007669"/>
    <property type="project" value="UniProtKB-KW"/>
</dbReference>
<dbReference type="PANTHER" id="PTHR44196:SF2">
    <property type="entry name" value="SHORT-CHAIN DEHYDROGENASE-RELATED"/>
    <property type="match status" value="1"/>
</dbReference>
<dbReference type="GO" id="GO:0016020">
    <property type="term" value="C:membrane"/>
    <property type="evidence" value="ECO:0007669"/>
    <property type="project" value="TreeGrafter"/>
</dbReference>
<dbReference type="SUPFAM" id="SSF51735">
    <property type="entry name" value="NAD(P)-binding Rossmann-fold domains"/>
    <property type="match status" value="1"/>
</dbReference>
<keyword evidence="2 3" id="KW-0560">Oxidoreductase</keyword>
<dbReference type="AlphaFoldDB" id="A0A5S9NME8"/>
<dbReference type="Pfam" id="PF00106">
    <property type="entry name" value="adh_short"/>
    <property type="match status" value="1"/>
</dbReference>
<proteinExistence type="inferred from homology"/>
<dbReference type="EC" id="1.-.-.-" evidence="3"/>
<dbReference type="PANTHER" id="PTHR44196">
    <property type="entry name" value="DEHYDROGENASE/REDUCTASE SDR FAMILY MEMBER 7B"/>
    <property type="match status" value="1"/>
</dbReference>